<dbReference type="InterPro" id="IPR003018">
    <property type="entry name" value="GAF"/>
</dbReference>
<dbReference type="PANTHER" id="PTHR43102">
    <property type="entry name" value="SLR1143 PROTEIN"/>
    <property type="match status" value="1"/>
</dbReference>
<evidence type="ECO:0000256" key="1">
    <source>
        <dbReference type="ARBA" id="ARBA00001946"/>
    </source>
</evidence>
<dbReference type="SMART" id="SM00267">
    <property type="entry name" value="GGDEF"/>
    <property type="match status" value="1"/>
</dbReference>
<gene>
    <name evidence="3" type="ORF">IT774_04530</name>
</gene>
<evidence type="ECO:0000259" key="2">
    <source>
        <dbReference type="PROSITE" id="PS50887"/>
    </source>
</evidence>
<organism evidence="3 4">
    <name type="scientific">Salinimonas marina</name>
    <dbReference type="NCBI Taxonomy" id="2785918"/>
    <lineage>
        <taxon>Bacteria</taxon>
        <taxon>Pseudomonadati</taxon>
        <taxon>Pseudomonadota</taxon>
        <taxon>Gammaproteobacteria</taxon>
        <taxon>Alteromonadales</taxon>
        <taxon>Alteromonadaceae</taxon>
        <taxon>Alteromonas/Salinimonas group</taxon>
        <taxon>Salinimonas</taxon>
    </lineage>
</organism>
<keyword evidence="4" id="KW-1185">Reference proteome</keyword>
<dbReference type="RefSeq" id="WP_195811531.1">
    <property type="nucleotide sequence ID" value="NZ_CP064795.1"/>
</dbReference>
<dbReference type="Proteomes" id="UP000595095">
    <property type="component" value="Chromosome"/>
</dbReference>
<feature type="domain" description="GGDEF" evidence="2">
    <location>
        <begin position="194"/>
        <end position="325"/>
    </location>
</feature>
<dbReference type="InterPro" id="IPR000160">
    <property type="entry name" value="GGDEF_dom"/>
</dbReference>
<dbReference type="InterPro" id="IPR029787">
    <property type="entry name" value="Nucleotide_cyclase"/>
</dbReference>
<protein>
    <submittedName>
        <fullName evidence="3">Sensor domain-containing diguanylate cyclase</fullName>
    </submittedName>
</protein>
<dbReference type="PANTHER" id="PTHR43102:SF2">
    <property type="entry name" value="GAF DOMAIN-CONTAINING PROTEIN"/>
    <property type="match status" value="1"/>
</dbReference>
<evidence type="ECO:0000313" key="3">
    <source>
        <dbReference type="EMBL" id="QPG06455.1"/>
    </source>
</evidence>
<dbReference type="FunFam" id="3.30.70.270:FF:000001">
    <property type="entry name" value="Diguanylate cyclase domain protein"/>
    <property type="match status" value="1"/>
</dbReference>
<dbReference type="GO" id="GO:0003824">
    <property type="term" value="F:catalytic activity"/>
    <property type="evidence" value="ECO:0007669"/>
    <property type="project" value="UniProtKB-ARBA"/>
</dbReference>
<accession>A0A7S9HDQ5</accession>
<evidence type="ECO:0000313" key="4">
    <source>
        <dbReference type="Proteomes" id="UP000595095"/>
    </source>
</evidence>
<dbReference type="InterPro" id="IPR043128">
    <property type="entry name" value="Rev_trsase/Diguanyl_cyclase"/>
</dbReference>
<dbReference type="AlphaFoldDB" id="A0A7S9HDQ5"/>
<name>A0A7S9HDQ5_9ALTE</name>
<dbReference type="CDD" id="cd01949">
    <property type="entry name" value="GGDEF"/>
    <property type="match status" value="1"/>
</dbReference>
<proteinExistence type="predicted"/>
<dbReference type="Pfam" id="PF01590">
    <property type="entry name" value="GAF"/>
    <property type="match status" value="1"/>
</dbReference>
<dbReference type="SUPFAM" id="SSF55781">
    <property type="entry name" value="GAF domain-like"/>
    <property type="match status" value="1"/>
</dbReference>
<dbReference type="EMBL" id="CP064795">
    <property type="protein sequence ID" value="QPG06455.1"/>
    <property type="molecule type" value="Genomic_DNA"/>
</dbReference>
<dbReference type="SMART" id="SM00065">
    <property type="entry name" value="GAF"/>
    <property type="match status" value="1"/>
</dbReference>
<dbReference type="SUPFAM" id="SSF55073">
    <property type="entry name" value="Nucleotide cyclase"/>
    <property type="match status" value="1"/>
</dbReference>
<dbReference type="Pfam" id="PF00990">
    <property type="entry name" value="GGDEF"/>
    <property type="match status" value="1"/>
</dbReference>
<sequence length="325" mass="36708">MIAPEFPKDEAERLNTLHALKILDTEPEERFDRITRMAKRMFGVPVSLVSLVDIERQWFKSAQGLDVTETPRDISFCGHAILSDDVFCVPNALEDIRFHDNPLVTQGPEIRFYAASPLKAANGHNIGTLCLIDTKPHELEDEDIQLLKDLAVMVEQEIAAMQLATLDELTLISNRRGFNVLANYALHHCQRLQMDVTVLMFDLNHFKPINDQFGHAEGDRALVTFANLLKRVFRESDVFARLGGDEFVVLLTGTDSAGTRTVMARFAQEVEEFNRTTSRGYDIEYSVGLAHRQNNEPIDAMLARADAAMYANKKATRSPTRRFAI</sequence>
<dbReference type="NCBIfam" id="TIGR00254">
    <property type="entry name" value="GGDEF"/>
    <property type="match status" value="1"/>
</dbReference>
<dbReference type="PROSITE" id="PS50887">
    <property type="entry name" value="GGDEF"/>
    <property type="match status" value="1"/>
</dbReference>
<dbReference type="Gene3D" id="3.30.70.270">
    <property type="match status" value="1"/>
</dbReference>
<reference evidence="3 4" key="1">
    <citation type="submission" date="2020-11" db="EMBL/GenBank/DDBJ databases">
        <title>Complete genome sequence for Salinimonas sp. strain G2-b.</title>
        <authorList>
            <person name="Park S.-J."/>
        </authorList>
    </citation>
    <scope>NUCLEOTIDE SEQUENCE [LARGE SCALE GENOMIC DNA]</scope>
    <source>
        <strain evidence="3 4">G2-b</strain>
    </source>
</reference>
<dbReference type="InterPro" id="IPR029016">
    <property type="entry name" value="GAF-like_dom_sf"/>
</dbReference>
<dbReference type="KEGG" id="smaa:IT774_04530"/>
<comment type="cofactor">
    <cofactor evidence="1">
        <name>Mg(2+)</name>
        <dbReference type="ChEBI" id="CHEBI:18420"/>
    </cofactor>
</comment>
<dbReference type="Gene3D" id="3.30.450.40">
    <property type="match status" value="1"/>
</dbReference>